<proteinExistence type="inferred from homology"/>
<evidence type="ECO:0000256" key="9">
    <source>
        <dbReference type="PIRNR" id="PIRNR000094"/>
    </source>
</evidence>
<comment type="caution">
    <text evidence="11">The sequence shown here is derived from an EMBL/GenBank/DDBJ whole genome shotgun (WGS) entry which is preliminary data.</text>
</comment>
<dbReference type="InterPro" id="IPR002347">
    <property type="entry name" value="SDR_fam"/>
</dbReference>
<keyword evidence="4" id="KW-0276">Fatty acid metabolism</keyword>
<dbReference type="InterPro" id="IPR036291">
    <property type="entry name" value="NAD(P)-bd_dom_sf"/>
</dbReference>
<evidence type="ECO:0000256" key="10">
    <source>
        <dbReference type="SAM" id="MobiDB-lite"/>
    </source>
</evidence>
<accession>A0A1H3FB09</accession>
<dbReference type="PIRSF" id="PIRSF000094">
    <property type="entry name" value="Enoyl-ACP_rdct"/>
    <property type="match status" value="1"/>
</dbReference>
<feature type="region of interest" description="Disordered" evidence="10">
    <location>
        <begin position="1"/>
        <end position="27"/>
    </location>
</feature>
<sequence>MTTHGMKKQDHSNGIPSEASGGSARPGFEDCCDPRELLDLTGRKGLVIGIANERSLAWPGALHFRQAGADLAITYVGERARPHVAPLAERVDAPIFLPCDVGHAGELEAVFNAIGETWGRLDFVLHAVGKARPEDLRGRLTDCSAGGFAEAMTVSVHSLIAIARLAEPLMTHGGSLITLSYLGAEKVVEHYNVMGPVKAALESTVRYLAHELGPKGIRVNAISAGPVATRAASGLVGSTDLLAASAKIAPLRRNIDTDDVGLAALLLASDYTAAITGETLHVDAGVHIEGPVGRGQMQGETEPRKKET</sequence>
<dbReference type="Proteomes" id="UP000199541">
    <property type="component" value="Unassembled WGS sequence"/>
</dbReference>
<evidence type="ECO:0000256" key="2">
    <source>
        <dbReference type="ARBA" id="ARBA00009233"/>
    </source>
</evidence>
<dbReference type="EMBL" id="FNOB01000037">
    <property type="protein sequence ID" value="SDX88141.1"/>
    <property type="molecule type" value="Genomic_DNA"/>
</dbReference>
<dbReference type="Gene3D" id="1.10.8.400">
    <property type="entry name" value="Enoyl acyl carrier protein reductase"/>
    <property type="match status" value="1"/>
</dbReference>
<reference evidence="11 12" key="1">
    <citation type="submission" date="2016-10" db="EMBL/GenBank/DDBJ databases">
        <authorList>
            <person name="Varghese N."/>
            <person name="Submissions S."/>
        </authorList>
    </citation>
    <scope>NUCLEOTIDE SEQUENCE [LARGE SCALE GENOMIC DNA]</scope>
    <source>
        <strain evidence="11 12">DSM 24802</strain>
    </source>
</reference>
<keyword evidence="3 9" id="KW-0444">Lipid biosynthesis</keyword>
<evidence type="ECO:0000256" key="6">
    <source>
        <dbReference type="ARBA" id="ARBA00023098"/>
    </source>
</evidence>
<keyword evidence="12" id="KW-1185">Reference proteome</keyword>
<dbReference type="Pfam" id="PF13561">
    <property type="entry name" value="adh_short_C2"/>
    <property type="match status" value="1"/>
</dbReference>
<evidence type="ECO:0000256" key="3">
    <source>
        <dbReference type="ARBA" id="ARBA00022516"/>
    </source>
</evidence>
<dbReference type="Gene3D" id="3.40.50.720">
    <property type="entry name" value="NAD(P)-binding Rossmann-like Domain"/>
    <property type="match status" value="1"/>
</dbReference>
<dbReference type="NCBIfam" id="NF005717">
    <property type="entry name" value="PRK07533.1"/>
    <property type="match status" value="1"/>
</dbReference>
<keyword evidence="7 9" id="KW-0275">Fatty acid biosynthesis</keyword>
<dbReference type="PANTHER" id="PTHR43159">
    <property type="entry name" value="ENOYL-[ACYL-CARRIER-PROTEIN] REDUCTASE"/>
    <property type="match status" value="1"/>
</dbReference>
<dbReference type="PANTHER" id="PTHR43159:SF2">
    <property type="entry name" value="ENOYL-[ACYL-CARRIER-PROTEIN] REDUCTASE [NADH], CHLOROPLASTIC"/>
    <property type="match status" value="1"/>
</dbReference>
<gene>
    <name evidence="11" type="ORF">SAMN05444006_1379</name>
</gene>
<evidence type="ECO:0000313" key="12">
    <source>
        <dbReference type="Proteomes" id="UP000199541"/>
    </source>
</evidence>
<evidence type="ECO:0000256" key="5">
    <source>
        <dbReference type="ARBA" id="ARBA00023002"/>
    </source>
</evidence>
<organism evidence="11 12">
    <name type="scientific">Allgaiera indica</name>
    <dbReference type="NCBI Taxonomy" id="765699"/>
    <lineage>
        <taxon>Bacteria</taxon>
        <taxon>Pseudomonadati</taxon>
        <taxon>Pseudomonadota</taxon>
        <taxon>Alphaproteobacteria</taxon>
        <taxon>Rhodobacterales</taxon>
        <taxon>Paracoccaceae</taxon>
        <taxon>Allgaiera</taxon>
    </lineage>
</organism>
<dbReference type="EC" id="1.3.1.9" evidence="9"/>
<evidence type="ECO:0000256" key="7">
    <source>
        <dbReference type="ARBA" id="ARBA00023160"/>
    </source>
</evidence>
<evidence type="ECO:0000256" key="1">
    <source>
        <dbReference type="ARBA" id="ARBA00005194"/>
    </source>
</evidence>
<dbReference type="PRINTS" id="PR00081">
    <property type="entry name" value="GDHRDH"/>
</dbReference>
<evidence type="ECO:0000256" key="8">
    <source>
        <dbReference type="ARBA" id="ARBA00048572"/>
    </source>
</evidence>
<dbReference type="SUPFAM" id="SSF51735">
    <property type="entry name" value="NAD(P)-binding Rossmann-fold domains"/>
    <property type="match status" value="1"/>
</dbReference>
<keyword evidence="9" id="KW-0520">NAD</keyword>
<protein>
    <recommendedName>
        <fullName evidence="9">Enoyl-[acyl-carrier-protein] reductase [NADH]</fullName>
        <ecNumber evidence="9">1.3.1.9</ecNumber>
    </recommendedName>
</protein>
<dbReference type="CDD" id="cd05372">
    <property type="entry name" value="ENR_SDR"/>
    <property type="match status" value="1"/>
</dbReference>
<evidence type="ECO:0000256" key="4">
    <source>
        <dbReference type="ARBA" id="ARBA00022832"/>
    </source>
</evidence>
<comment type="similarity">
    <text evidence="2 9">Belongs to the short-chain dehydrogenases/reductases (SDR) family. FabI subfamily.</text>
</comment>
<comment type="catalytic activity">
    <reaction evidence="8 9">
        <text>a 2,3-saturated acyl-[ACP] + NAD(+) = a (2E)-enoyl-[ACP] + NADH + H(+)</text>
        <dbReference type="Rhea" id="RHEA:10240"/>
        <dbReference type="Rhea" id="RHEA-COMP:9925"/>
        <dbReference type="Rhea" id="RHEA-COMP:9926"/>
        <dbReference type="ChEBI" id="CHEBI:15378"/>
        <dbReference type="ChEBI" id="CHEBI:57540"/>
        <dbReference type="ChEBI" id="CHEBI:57945"/>
        <dbReference type="ChEBI" id="CHEBI:78784"/>
        <dbReference type="ChEBI" id="CHEBI:78785"/>
        <dbReference type="EC" id="1.3.1.9"/>
    </reaction>
</comment>
<dbReference type="RefSeq" id="WP_244521072.1">
    <property type="nucleotide sequence ID" value="NZ_BNAB01000030.1"/>
</dbReference>
<comment type="pathway">
    <text evidence="1">Lipid metabolism; fatty acid biosynthesis.</text>
</comment>
<name>A0A1H3FB09_9RHOB</name>
<evidence type="ECO:0000313" key="11">
    <source>
        <dbReference type="EMBL" id="SDX88141.1"/>
    </source>
</evidence>
<keyword evidence="5 9" id="KW-0560">Oxidoreductase</keyword>
<dbReference type="InterPro" id="IPR014358">
    <property type="entry name" value="Enoyl-ACP_Rdtase_NADH"/>
</dbReference>
<keyword evidence="6" id="KW-0443">Lipid metabolism</keyword>